<evidence type="ECO:0000256" key="11">
    <source>
        <dbReference type="PIRSR" id="PIRSR016496-2"/>
    </source>
</evidence>
<evidence type="ECO:0000313" key="13">
    <source>
        <dbReference type="EMBL" id="ADC65533.1"/>
    </source>
</evidence>
<reference evidence="14" key="1">
    <citation type="submission" date="2010-02" db="EMBL/GenBank/DDBJ databases">
        <title>Complete sequence of Ferroglobus placidus DSM 10642.</title>
        <authorList>
            <consortium name="US DOE Joint Genome Institute"/>
            <person name="Lucas S."/>
            <person name="Copeland A."/>
            <person name="Lapidus A."/>
            <person name="Cheng J.-F."/>
            <person name="Bruce D."/>
            <person name="Goodwin L."/>
            <person name="Pitluck S."/>
            <person name="Saunders E."/>
            <person name="Brettin T."/>
            <person name="Detter J.C."/>
            <person name="Han C."/>
            <person name="Tapia R."/>
            <person name="Larimer F."/>
            <person name="Land M."/>
            <person name="Hauser L."/>
            <person name="Kyrpides N."/>
            <person name="Ivanova N."/>
            <person name="Holmes D."/>
            <person name="Lovley D."/>
            <person name="Kyrpides N."/>
            <person name="Anderson I.J."/>
            <person name="Woyke T."/>
        </authorList>
    </citation>
    <scope>NUCLEOTIDE SEQUENCE [LARGE SCALE GENOMIC DNA]</scope>
    <source>
        <strain evidence="14">DSM 10642 / AEDII12DO</strain>
    </source>
</reference>
<dbReference type="PANTHER" id="PTHR43654">
    <property type="entry name" value="GLUTAMATE 5-KINASE"/>
    <property type="match status" value="1"/>
</dbReference>
<dbReference type="AlphaFoldDB" id="D3RYH0"/>
<dbReference type="RefSeq" id="WP_012965876.1">
    <property type="nucleotide sequence ID" value="NC_013849.1"/>
</dbReference>
<evidence type="ECO:0000313" key="14">
    <source>
        <dbReference type="Proteomes" id="UP000002613"/>
    </source>
</evidence>
<reference evidence="13 14" key="2">
    <citation type="journal article" date="2011" name="Stand. Genomic Sci.">
        <title>Complete genome sequence of Ferroglobus placidus AEDII12DO.</title>
        <authorList>
            <person name="Anderson I."/>
            <person name="Risso C."/>
            <person name="Holmes D."/>
            <person name="Lucas S."/>
            <person name="Copeland A."/>
            <person name="Lapidus A."/>
            <person name="Cheng J.F."/>
            <person name="Bruce D."/>
            <person name="Goodwin L."/>
            <person name="Pitluck S."/>
            <person name="Saunders E."/>
            <person name="Brettin T."/>
            <person name="Detter J.C."/>
            <person name="Han C."/>
            <person name="Tapia R."/>
            <person name="Larimer F."/>
            <person name="Land M."/>
            <person name="Hauser L."/>
            <person name="Woyke T."/>
            <person name="Lovley D."/>
            <person name="Kyrpides N."/>
            <person name="Ivanova N."/>
        </authorList>
    </citation>
    <scope>NUCLEOTIDE SEQUENCE [LARGE SCALE GENOMIC DNA]</scope>
    <source>
        <strain evidence="14">DSM 10642 / AEDII12DO</strain>
    </source>
</reference>
<dbReference type="PIRSF" id="PIRSF016496">
    <property type="entry name" value="Kin_FomA"/>
    <property type="match status" value="1"/>
</dbReference>
<keyword evidence="14" id="KW-1185">Reference proteome</keyword>
<evidence type="ECO:0000256" key="6">
    <source>
        <dbReference type="ARBA" id="ARBA00022777"/>
    </source>
</evidence>
<dbReference type="CDD" id="cd04241">
    <property type="entry name" value="AAK_FomA-like"/>
    <property type="match status" value="1"/>
</dbReference>
<evidence type="ECO:0000256" key="7">
    <source>
        <dbReference type="ARBA" id="ARBA00022840"/>
    </source>
</evidence>
<dbReference type="HOGENOM" id="CLU_070213_0_0_2"/>
<dbReference type="InterPro" id="IPR036393">
    <property type="entry name" value="AceGlu_kinase-like_sf"/>
</dbReference>
<evidence type="ECO:0000256" key="4">
    <source>
        <dbReference type="ARBA" id="ARBA00022679"/>
    </source>
</evidence>
<dbReference type="GO" id="GO:0016114">
    <property type="term" value="P:terpenoid biosynthetic process"/>
    <property type="evidence" value="ECO:0007669"/>
    <property type="project" value="TreeGrafter"/>
</dbReference>
<organism evidence="13 14">
    <name type="scientific">Ferroglobus placidus (strain DSM 10642 / AEDII12DO)</name>
    <dbReference type="NCBI Taxonomy" id="589924"/>
    <lineage>
        <taxon>Archaea</taxon>
        <taxon>Methanobacteriati</taxon>
        <taxon>Methanobacteriota</taxon>
        <taxon>Archaeoglobi</taxon>
        <taxon>Archaeoglobales</taxon>
        <taxon>Archaeoglobaceae</taxon>
        <taxon>Ferroglobus</taxon>
    </lineage>
</organism>
<evidence type="ECO:0000256" key="9">
    <source>
        <dbReference type="ARBA" id="ARBA00049063"/>
    </source>
</evidence>
<dbReference type="GO" id="GO:0005524">
    <property type="term" value="F:ATP binding"/>
    <property type="evidence" value="ECO:0007669"/>
    <property type="project" value="UniProtKB-KW"/>
</dbReference>
<feature type="binding site" evidence="10">
    <location>
        <begin position="5"/>
        <end position="9"/>
    </location>
    <ligand>
        <name>ATP</name>
        <dbReference type="ChEBI" id="CHEBI:30616"/>
    </ligand>
</feature>
<evidence type="ECO:0000256" key="10">
    <source>
        <dbReference type="PIRSR" id="PIRSR016496-1"/>
    </source>
</evidence>
<accession>D3RYH0</accession>
<evidence type="ECO:0000256" key="3">
    <source>
        <dbReference type="ARBA" id="ARBA00017267"/>
    </source>
</evidence>
<dbReference type="STRING" id="589924.Ferp_1382"/>
<dbReference type="GO" id="GO:0005829">
    <property type="term" value="C:cytosol"/>
    <property type="evidence" value="ECO:0007669"/>
    <property type="project" value="TreeGrafter"/>
</dbReference>
<dbReference type="NCBIfam" id="NF040647">
    <property type="entry name" value="IPPK_Arch"/>
    <property type="match status" value="1"/>
</dbReference>
<feature type="domain" description="Aspartate/glutamate/uridylate kinase" evidence="12">
    <location>
        <begin position="2"/>
        <end position="214"/>
    </location>
</feature>
<dbReference type="GO" id="GO:0016301">
    <property type="term" value="F:kinase activity"/>
    <property type="evidence" value="ECO:0007669"/>
    <property type="project" value="UniProtKB-KW"/>
</dbReference>
<evidence type="ECO:0000256" key="5">
    <source>
        <dbReference type="ARBA" id="ARBA00022741"/>
    </source>
</evidence>
<keyword evidence="6 13" id="KW-0418">Kinase</keyword>
<feature type="binding site" evidence="10">
    <location>
        <position position="197"/>
    </location>
    <ligand>
        <name>ATP</name>
        <dbReference type="ChEBI" id="CHEBI:30616"/>
    </ligand>
</feature>
<evidence type="ECO:0000256" key="2">
    <source>
        <dbReference type="ARBA" id="ARBA00012908"/>
    </source>
</evidence>
<feature type="binding site" evidence="10">
    <location>
        <position position="156"/>
    </location>
    <ligand>
        <name>ATP</name>
        <dbReference type="ChEBI" id="CHEBI:30616"/>
    </ligand>
</feature>
<keyword evidence="5 10" id="KW-0547">Nucleotide-binding</keyword>
<dbReference type="Pfam" id="PF00696">
    <property type="entry name" value="AA_kinase"/>
    <property type="match status" value="1"/>
</dbReference>
<dbReference type="InterPro" id="IPR024192">
    <property type="entry name" value="Fosfomycin_R_FomA-type"/>
</dbReference>
<keyword evidence="7 10" id="KW-0067">ATP-binding</keyword>
<evidence type="ECO:0000259" key="12">
    <source>
        <dbReference type="Pfam" id="PF00696"/>
    </source>
</evidence>
<comment type="similarity">
    <text evidence="1">Belongs to the isopentenyl phosphate kinase family.</text>
</comment>
<keyword evidence="8" id="KW-0414">Isoprene biosynthesis</keyword>
<dbReference type="SUPFAM" id="SSF53633">
    <property type="entry name" value="Carbamate kinase-like"/>
    <property type="match status" value="1"/>
</dbReference>
<dbReference type="Proteomes" id="UP000002613">
    <property type="component" value="Chromosome"/>
</dbReference>
<dbReference type="eggNOG" id="arCOG00860">
    <property type="taxonomic scope" value="Archaea"/>
</dbReference>
<sequence>MKILKIGGSLITEKREGVFEVAKEKEMERIARILKGVRDVIIVHGVGSFGHPHVKKYGISDAMSITKVHNACLRLNVMFCSYLEKNNVSVFPIHPIEFFPSPDLKMVEKLLKFGFVPVFHGDVIMEGEKFRVISGDEIVRMLSEHFKPEKVGFASDSEIIYKGEVVEVVNEKNYREILKDLRGAVGKDDVTGGMLNKYQEALKIARNCEVYIFSLENLEKFMKDEIVPTKIEKGNYKL</sequence>
<proteinExistence type="inferred from homology"/>
<dbReference type="GO" id="GO:0102043">
    <property type="term" value="F:isopentenyl phosphate kinase activity"/>
    <property type="evidence" value="ECO:0007669"/>
    <property type="project" value="UniProtKB-EC"/>
</dbReference>
<dbReference type="PANTHER" id="PTHR43654:SF1">
    <property type="entry name" value="ISOPENTENYL PHOSPHATE KINASE"/>
    <property type="match status" value="1"/>
</dbReference>
<dbReference type="InterPro" id="IPR001048">
    <property type="entry name" value="Asp/Glu/Uridylate_kinase"/>
</dbReference>
<dbReference type="EC" id="2.7.4.26" evidence="2"/>
<comment type="catalytic activity">
    <reaction evidence="9">
        <text>isopentenyl phosphate + ATP = isopentenyl diphosphate + ADP</text>
        <dbReference type="Rhea" id="RHEA:33963"/>
        <dbReference type="ChEBI" id="CHEBI:30616"/>
        <dbReference type="ChEBI" id="CHEBI:65078"/>
        <dbReference type="ChEBI" id="CHEBI:128769"/>
        <dbReference type="ChEBI" id="CHEBI:456216"/>
        <dbReference type="EC" id="2.7.4.26"/>
    </reaction>
</comment>
<protein>
    <recommendedName>
        <fullName evidence="3">Isopentenyl phosphate kinase</fullName>
        <ecNumber evidence="2">2.7.4.26</ecNumber>
    </recommendedName>
</protein>
<name>D3RYH0_FERPA</name>
<feature type="binding site" evidence="10">
    <location>
        <position position="51"/>
    </location>
    <ligand>
        <name>substrate</name>
    </ligand>
</feature>
<evidence type="ECO:0000256" key="1">
    <source>
        <dbReference type="ARBA" id="ARBA00010540"/>
    </source>
</evidence>
<feature type="site" description="Transition state stabilizer" evidence="11">
    <location>
        <position position="14"/>
    </location>
</feature>
<gene>
    <name evidence="13" type="ordered locus">Ferp_1382</name>
</gene>
<feature type="binding site" evidence="10">
    <location>
        <position position="47"/>
    </location>
    <ligand>
        <name>ATP</name>
        <dbReference type="ChEBI" id="CHEBI:30616"/>
    </ligand>
</feature>
<dbReference type="PaxDb" id="589924-Ferp_1382"/>
<keyword evidence="4" id="KW-0808">Transferase</keyword>
<dbReference type="KEGG" id="fpl:Ferp_1382"/>
<dbReference type="EMBL" id="CP001899">
    <property type="protein sequence ID" value="ADC65533.1"/>
    <property type="molecule type" value="Genomic_DNA"/>
</dbReference>
<dbReference type="OrthoDB" id="15328at2157"/>
<dbReference type="Gene3D" id="3.40.1160.10">
    <property type="entry name" value="Acetylglutamate kinase-like"/>
    <property type="match status" value="1"/>
</dbReference>
<evidence type="ECO:0000256" key="8">
    <source>
        <dbReference type="ARBA" id="ARBA00023229"/>
    </source>
</evidence>
<feature type="binding site" evidence="10">
    <location>
        <position position="193"/>
    </location>
    <ligand>
        <name>ATP</name>
        <dbReference type="ChEBI" id="CHEBI:30616"/>
    </ligand>
</feature>
<feature type="binding site" evidence="10">
    <location>
        <position position="135"/>
    </location>
    <ligand>
        <name>substrate</name>
    </ligand>
</feature>
<dbReference type="GeneID" id="8778899"/>